<keyword evidence="2" id="KW-0413">Isomerase</keyword>
<sequence>METEFFKIFDENKNEIGTASREEVHRLGYWHETFHCWLVEKSPKKTYLYLQLRSDSKKDYPSLLDITAAGHILADETPADGVREVKEEIGIDVTLNELISLGLIAYDVTHGALIDRELAHTYLYINEFSFDSFTLQEEEVAGMVKVEWEDFVQLWKNEQLDIPASGFKLNAAGLKEEWKTSVTKEQFVPHPTAFYHTVIQRIQQQL</sequence>
<dbReference type="Gene3D" id="3.90.79.10">
    <property type="entry name" value="Nucleoside Triphosphate Pyrophosphohydrolase"/>
    <property type="match status" value="1"/>
</dbReference>
<organism evidence="2 3">
    <name type="scientific">Shouchella xiaoxiensis</name>
    <dbReference type="NCBI Taxonomy" id="766895"/>
    <lineage>
        <taxon>Bacteria</taxon>
        <taxon>Bacillati</taxon>
        <taxon>Bacillota</taxon>
        <taxon>Bacilli</taxon>
        <taxon>Bacillales</taxon>
        <taxon>Bacillaceae</taxon>
        <taxon>Shouchella</taxon>
    </lineage>
</organism>
<dbReference type="PANTHER" id="PTHR10885">
    <property type="entry name" value="ISOPENTENYL-DIPHOSPHATE DELTA-ISOMERASE"/>
    <property type="match status" value="1"/>
</dbReference>
<protein>
    <submittedName>
        <fullName evidence="2">Isopentenyldiphosphate isomerase</fullName>
    </submittedName>
</protein>
<keyword evidence="3" id="KW-1185">Reference proteome</keyword>
<dbReference type="GO" id="GO:0016853">
    <property type="term" value="F:isomerase activity"/>
    <property type="evidence" value="ECO:0007669"/>
    <property type="project" value="UniProtKB-KW"/>
</dbReference>
<evidence type="ECO:0000313" key="2">
    <source>
        <dbReference type="EMBL" id="MBM7837307.1"/>
    </source>
</evidence>
<reference evidence="2" key="1">
    <citation type="submission" date="2021-01" db="EMBL/GenBank/DDBJ databases">
        <title>Genomic Encyclopedia of Type Strains, Phase IV (KMG-IV): sequencing the most valuable type-strain genomes for metagenomic binning, comparative biology and taxonomic classification.</title>
        <authorList>
            <person name="Goeker M."/>
        </authorList>
    </citation>
    <scope>NUCLEOTIDE SEQUENCE</scope>
    <source>
        <strain evidence="2">DSM 21943</strain>
    </source>
</reference>
<dbReference type="InterPro" id="IPR015797">
    <property type="entry name" value="NUDIX_hydrolase-like_dom_sf"/>
</dbReference>
<dbReference type="SUPFAM" id="SSF55811">
    <property type="entry name" value="Nudix"/>
    <property type="match status" value="1"/>
</dbReference>
<evidence type="ECO:0000313" key="3">
    <source>
        <dbReference type="Proteomes" id="UP001179280"/>
    </source>
</evidence>
<feature type="domain" description="Nudix hydrolase" evidence="1">
    <location>
        <begin position="29"/>
        <end position="168"/>
    </location>
</feature>
<proteinExistence type="predicted"/>
<evidence type="ECO:0000259" key="1">
    <source>
        <dbReference type="PROSITE" id="PS51462"/>
    </source>
</evidence>
<dbReference type="InterPro" id="IPR000086">
    <property type="entry name" value="NUDIX_hydrolase_dom"/>
</dbReference>
<dbReference type="CDD" id="cd04692">
    <property type="entry name" value="NUDIX_Hydrolase"/>
    <property type="match status" value="1"/>
</dbReference>
<gene>
    <name evidence="2" type="ORF">JOC54_000538</name>
</gene>
<accession>A0ABS2SP47</accession>
<dbReference type="PROSITE" id="PS51462">
    <property type="entry name" value="NUDIX"/>
    <property type="match status" value="1"/>
</dbReference>
<name>A0ABS2SP47_9BACI</name>
<comment type="caution">
    <text evidence="2">The sequence shown here is derived from an EMBL/GenBank/DDBJ whole genome shotgun (WGS) entry which is preliminary data.</text>
</comment>
<dbReference type="EMBL" id="JAFBCV010000001">
    <property type="protein sequence ID" value="MBM7837307.1"/>
    <property type="molecule type" value="Genomic_DNA"/>
</dbReference>
<dbReference type="Proteomes" id="UP001179280">
    <property type="component" value="Unassembled WGS sequence"/>
</dbReference>
<dbReference type="PANTHER" id="PTHR10885:SF0">
    <property type="entry name" value="ISOPENTENYL-DIPHOSPHATE DELTA-ISOMERASE"/>
    <property type="match status" value="1"/>
</dbReference>
<dbReference type="RefSeq" id="WP_035417715.1">
    <property type="nucleotide sequence ID" value="NZ_JAFBCV010000001.1"/>
</dbReference>
<dbReference type="Pfam" id="PF00293">
    <property type="entry name" value="NUDIX"/>
    <property type="match status" value="1"/>
</dbReference>